<keyword evidence="2" id="KW-1185">Reference proteome</keyword>
<dbReference type="InParanoid" id="A0A7M7LTS0"/>
<dbReference type="InterPro" id="IPR040268">
    <property type="entry name" value="ARMH2"/>
</dbReference>
<reference evidence="1" key="2">
    <citation type="submission" date="2021-01" db="UniProtKB">
        <authorList>
            <consortium name="EnsemblMetazoa"/>
        </authorList>
    </citation>
    <scope>IDENTIFICATION</scope>
</reference>
<dbReference type="GeneID" id="105445487"/>
<dbReference type="Proteomes" id="UP000007110">
    <property type="component" value="Unassembled WGS sequence"/>
</dbReference>
<dbReference type="PANTHER" id="PTHR37679">
    <property type="entry name" value="ARMADILLO-LIKE HELICAL DOMAIN-CONTAINING PROTEIN 2"/>
    <property type="match status" value="1"/>
</dbReference>
<accession>A0A7M7LTS0</accession>
<sequence>MFKSVRRAVAQGVEKTWNTFASHGEGRGDSQWENETNRYKKEILVASKDLGVGTDPDVMADAIRRIGHLAWAGGPDAAKCAASFLGVLLGYVSDRETSMAVRTQIVRSLSEIYRGHRDHGELFRTMGVVPLLADLLKMYDDSVLLRWCCYTLYTICAGSLMNVALVEAHNLKENLTVLARSSWKGWPKNYAQVMMLMVGYAKEEDFDEKEEGDEKANDYPLALKDILKGKGAAETSVIK</sequence>
<evidence type="ECO:0000313" key="2">
    <source>
        <dbReference type="Proteomes" id="UP000007110"/>
    </source>
</evidence>
<dbReference type="Gene3D" id="1.25.10.10">
    <property type="entry name" value="Leucine-rich Repeat Variant"/>
    <property type="match status" value="1"/>
</dbReference>
<dbReference type="AlphaFoldDB" id="A0A7M7LTS0"/>
<organism evidence="1 2">
    <name type="scientific">Strongylocentrotus purpuratus</name>
    <name type="common">Purple sea urchin</name>
    <dbReference type="NCBI Taxonomy" id="7668"/>
    <lineage>
        <taxon>Eukaryota</taxon>
        <taxon>Metazoa</taxon>
        <taxon>Echinodermata</taxon>
        <taxon>Eleutherozoa</taxon>
        <taxon>Echinozoa</taxon>
        <taxon>Echinoidea</taxon>
        <taxon>Euechinoidea</taxon>
        <taxon>Echinacea</taxon>
        <taxon>Camarodonta</taxon>
        <taxon>Echinidea</taxon>
        <taxon>Strongylocentrotidae</taxon>
        <taxon>Strongylocentrotus</taxon>
    </lineage>
</organism>
<dbReference type="Pfam" id="PF17822">
    <property type="entry name" value="ARMH2"/>
    <property type="match status" value="1"/>
</dbReference>
<dbReference type="EnsemblMetazoa" id="XM_011681077">
    <property type="protein sequence ID" value="XP_011679379"/>
    <property type="gene ID" value="LOC105445487"/>
</dbReference>
<dbReference type="SUPFAM" id="SSF48371">
    <property type="entry name" value="ARM repeat"/>
    <property type="match status" value="1"/>
</dbReference>
<dbReference type="RefSeq" id="XP_011679379.1">
    <property type="nucleotide sequence ID" value="XM_011681077.2"/>
</dbReference>
<dbReference type="PANTHER" id="PTHR37679:SF1">
    <property type="entry name" value="ARMADILLO-LIKE HELICAL DOMAIN-CONTAINING PROTEIN 2"/>
    <property type="match status" value="1"/>
</dbReference>
<name>A0A7M7LTS0_STRPU</name>
<dbReference type="OrthoDB" id="5971936at2759"/>
<dbReference type="OMA" id="GWPENFA"/>
<protein>
    <submittedName>
        <fullName evidence="1">Uncharacterized protein</fullName>
    </submittedName>
</protein>
<dbReference type="InterPro" id="IPR016024">
    <property type="entry name" value="ARM-type_fold"/>
</dbReference>
<dbReference type="KEGG" id="spu:105445487"/>
<proteinExistence type="predicted"/>
<evidence type="ECO:0000313" key="1">
    <source>
        <dbReference type="EnsemblMetazoa" id="XP_011679379"/>
    </source>
</evidence>
<reference evidence="2" key="1">
    <citation type="submission" date="2015-02" db="EMBL/GenBank/DDBJ databases">
        <title>Genome sequencing for Strongylocentrotus purpuratus.</title>
        <authorList>
            <person name="Murali S."/>
            <person name="Liu Y."/>
            <person name="Vee V."/>
            <person name="English A."/>
            <person name="Wang M."/>
            <person name="Skinner E."/>
            <person name="Han Y."/>
            <person name="Muzny D.M."/>
            <person name="Worley K.C."/>
            <person name="Gibbs R.A."/>
        </authorList>
    </citation>
    <scope>NUCLEOTIDE SEQUENCE</scope>
</reference>
<dbReference type="InterPro" id="IPR011989">
    <property type="entry name" value="ARM-like"/>
</dbReference>